<keyword evidence="3 7" id="KW-0812">Transmembrane</keyword>
<evidence type="ECO:0000256" key="4">
    <source>
        <dbReference type="ARBA" id="ARBA00022989"/>
    </source>
</evidence>
<keyword evidence="10" id="KW-1185">Reference proteome</keyword>
<evidence type="ECO:0000313" key="9">
    <source>
        <dbReference type="EMBL" id="ROP34795.1"/>
    </source>
</evidence>
<feature type="domain" description="GGDEF" evidence="8">
    <location>
        <begin position="515"/>
        <end position="637"/>
    </location>
</feature>
<proteinExistence type="predicted"/>
<dbReference type="InParanoid" id="A0A3N1GX17"/>
<evidence type="ECO:0000256" key="5">
    <source>
        <dbReference type="ARBA" id="ARBA00023136"/>
    </source>
</evidence>
<dbReference type="Pfam" id="PF05231">
    <property type="entry name" value="MASE1"/>
    <property type="match status" value="1"/>
</dbReference>
<feature type="transmembrane region" description="Helical" evidence="7">
    <location>
        <begin position="63"/>
        <end position="80"/>
    </location>
</feature>
<dbReference type="InterPro" id="IPR043128">
    <property type="entry name" value="Rev_trsase/Diguanyl_cyclase"/>
</dbReference>
<dbReference type="InterPro" id="IPR050469">
    <property type="entry name" value="Diguanylate_Cyclase"/>
</dbReference>
<evidence type="ECO:0000256" key="1">
    <source>
        <dbReference type="ARBA" id="ARBA00004651"/>
    </source>
</evidence>
<feature type="region of interest" description="Disordered" evidence="6">
    <location>
        <begin position="629"/>
        <end position="659"/>
    </location>
</feature>
<dbReference type="EMBL" id="RJKN01000006">
    <property type="protein sequence ID" value="ROP34795.1"/>
    <property type="molecule type" value="Genomic_DNA"/>
</dbReference>
<dbReference type="RefSeq" id="WP_158674301.1">
    <property type="nucleotide sequence ID" value="NZ_RJKN01000006.1"/>
</dbReference>
<dbReference type="PANTHER" id="PTHR45138">
    <property type="entry name" value="REGULATORY COMPONENTS OF SENSORY TRANSDUCTION SYSTEM"/>
    <property type="match status" value="1"/>
</dbReference>
<feature type="compositionally biased region" description="Low complexity" evidence="6">
    <location>
        <begin position="644"/>
        <end position="659"/>
    </location>
</feature>
<accession>A0A3N1GX17</accession>
<feature type="transmembrane region" description="Helical" evidence="7">
    <location>
        <begin position="163"/>
        <end position="184"/>
    </location>
</feature>
<feature type="transmembrane region" description="Helical" evidence="7">
    <location>
        <begin position="86"/>
        <end position="107"/>
    </location>
</feature>
<evidence type="ECO:0000256" key="3">
    <source>
        <dbReference type="ARBA" id="ARBA00022692"/>
    </source>
</evidence>
<dbReference type="GO" id="GO:0043709">
    <property type="term" value="P:cell adhesion involved in single-species biofilm formation"/>
    <property type="evidence" value="ECO:0007669"/>
    <property type="project" value="TreeGrafter"/>
</dbReference>
<reference evidence="9 10" key="1">
    <citation type="journal article" date="2015" name="Stand. Genomic Sci.">
        <title>Genomic Encyclopedia of Bacterial and Archaeal Type Strains, Phase III: the genomes of soil and plant-associated and newly described type strains.</title>
        <authorList>
            <person name="Whitman W.B."/>
            <person name="Woyke T."/>
            <person name="Klenk H.P."/>
            <person name="Zhou Y."/>
            <person name="Lilburn T.G."/>
            <person name="Beck B.J."/>
            <person name="De Vos P."/>
            <person name="Vandamme P."/>
            <person name="Eisen J.A."/>
            <person name="Garrity G."/>
            <person name="Hugenholtz P."/>
            <person name="Kyrpides N.C."/>
        </authorList>
    </citation>
    <scope>NUCLEOTIDE SEQUENCE [LARGE SCALE GENOMIC DNA]</scope>
    <source>
        <strain evidence="9 10">CECT 7306</strain>
    </source>
</reference>
<dbReference type="GO" id="GO:0052621">
    <property type="term" value="F:diguanylate cyclase activity"/>
    <property type="evidence" value="ECO:0007669"/>
    <property type="project" value="TreeGrafter"/>
</dbReference>
<dbReference type="InterPro" id="IPR029787">
    <property type="entry name" value="Nucleotide_cyclase"/>
</dbReference>
<dbReference type="Gene3D" id="3.30.70.270">
    <property type="match status" value="1"/>
</dbReference>
<dbReference type="InterPro" id="IPR003018">
    <property type="entry name" value="GAF"/>
</dbReference>
<dbReference type="OrthoDB" id="23692at2"/>
<feature type="transmembrane region" description="Helical" evidence="7">
    <location>
        <begin position="38"/>
        <end position="56"/>
    </location>
</feature>
<evidence type="ECO:0000313" key="10">
    <source>
        <dbReference type="Proteomes" id="UP000276232"/>
    </source>
</evidence>
<dbReference type="CDD" id="cd01949">
    <property type="entry name" value="GGDEF"/>
    <property type="match status" value="1"/>
</dbReference>
<dbReference type="GO" id="GO:0005886">
    <property type="term" value="C:plasma membrane"/>
    <property type="evidence" value="ECO:0007669"/>
    <property type="project" value="UniProtKB-SubCell"/>
</dbReference>
<dbReference type="PANTHER" id="PTHR45138:SF9">
    <property type="entry name" value="DIGUANYLATE CYCLASE DGCM-RELATED"/>
    <property type="match status" value="1"/>
</dbReference>
<dbReference type="Proteomes" id="UP000276232">
    <property type="component" value="Unassembled WGS sequence"/>
</dbReference>
<keyword evidence="4 7" id="KW-1133">Transmembrane helix</keyword>
<dbReference type="SMART" id="SM00267">
    <property type="entry name" value="GGDEF"/>
    <property type="match status" value="1"/>
</dbReference>
<keyword evidence="5 7" id="KW-0472">Membrane</keyword>
<evidence type="ECO:0000259" key="8">
    <source>
        <dbReference type="PROSITE" id="PS50887"/>
    </source>
</evidence>
<evidence type="ECO:0000256" key="6">
    <source>
        <dbReference type="SAM" id="MobiDB-lite"/>
    </source>
</evidence>
<comment type="subcellular location">
    <subcellularLocation>
        <location evidence="1">Cell membrane</location>
        <topology evidence="1">Multi-pass membrane protein</topology>
    </subcellularLocation>
</comment>
<sequence length="659" mass="68239">MDEASPRTAPRALARTAALAGAYAAATVLGRLDVMDGAGLALVWPAAGVAALWFVVQRRAGTVVVDAALLALVTLVVNAATGVPPLMALVLVVAYGAQVAVVQVLLVRWAPGLWRADGGHALTSAQQLAALVGAALVGSAVSGTVGVLGVAVGTGDLQALVEVVWVVRNAVSVVLWVAAGLVLAGRSGPPAPGAPAPARRTAEVAGLVVVTAAAYWTVFVGLPSLPVAYPLLVLTVWAALRLGTTVVAVHSLAVGAVAVVLTLAGHGPFAAVDQEAAGALLVQGFVGVVTVLGLTLALGREERAALLVEVRRQAGEAVERLEHVQVLARAARRLHTSDDVRTDICRAALEVSGADVVHLLEPDGAGHLVTTAGVGEGMPVVSLPLDGEPSITVEAYRSHRATFVADLATSAQLNPRMRGLPGVRSGLWQPVLAGDDRALGVLALVWGTPQPALPDHLPPMLETLASEAAAAVERRDLLRRLAEAADRDPLTGLANRRRWDEASALEVSRAQRTGAPLAVALVDLDHFKRFNDSRGHLAGDALLRDFAAAAREQLRDVDLIARWGGEEFALLLPGCTPDEAVAVLDRVRAVVPHGQTCTVGVTRWRRGEDLAAAVARADAALYAGKERGRDRTVVAPEPAPAVPAPRRAVPARAARSTLR</sequence>
<dbReference type="SUPFAM" id="SSF55781">
    <property type="entry name" value="GAF domain-like"/>
    <property type="match status" value="1"/>
</dbReference>
<dbReference type="GO" id="GO:1902201">
    <property type="term" value="P:negative regulation of bacterial-type flagellum-dependent cell motility"/>
    <property type="evidence" value="ECO:0007669"/>
    <property type="project" value="TreeGrafter"/>
</dbReference>
<evidence type="ECO:0000256" key="2">
    <source>
        <dbReference type="ARBA" id="ARBA00022475"/>
    </source>
</evidence>
<dbReference type="PROSITE" id="PS50887">
    <property type="entry name" value="GGDEF"/>
    <property type="match status" value="1"/>
</dbReference>
<dbReference type="FunFam" id="3.30.70.270:FF:000001">
    <property type="entry name" value="Diguanylate cyclase domain protein"/>
    <property type="match status" value="1"/>
</dbReference>
<dbReference type="AlphaFoldDB" id="A0A3N1GX17"/>
<evidence type="ECO:0000256" key="7">
    <source>
        <dbReference type="SAM" id="Phobius"/>
    </source>
</evidence>
<dbReference type="Pfam" id="PF00990">
    <property type="entry name" value="GGDEF"/>
    <property type="match status" value="1"/>
</dbReference>
<feature type="transmembrane region" description="Helical" evidence="7">
    <location>
        <begin position="128"/>
        <end position="151"/>
    </location>
</feature>
<dbReference type="InterPro" id="IPR029016">
    <property type="entry name" value="GAF-like_dom_sf"/>
</dbReference>
<comment type="caution">
    <text evidence="9">The sequence shown here is derived from an EMBL/GenBank/DDBJ whole genome shotgun (WGS) entry which is preliminary data.</text>
</comment>
<dbReference type="NCBIfam" id="TIGR00254">
    <property type="entry name" value="GGDEF"/>
    <property type="match status" value="1"/>
</dbReference>
<name>A0A3N1GX17_9ACTN</name>
<feature type="transmembrane region" description="Helical" evidence="7">
    <location>
        <begin position="242"/>
        <end position="264"/>
    </location>
</feature>
<feature type="transmembrane region" description="Helical" evidence="7">
    <location>
        <begin position="12"/>
        <end position="32"/>
    </location>
</feature>
<dbReference type="Gene3D" id="3.30.450.40">
    <property type="match status" value="1"/>
</dbReference>
<protein>
    <submittedName>
        <fullName evidence="9">Diguanylate cyclase (GGDEF)-like protein</fullName>
    </submittedName>
</protein>
<gene>
    <name evidence="9" type="ORF">EDC03_2617</name>
</gene>
<feature type="transmembrane region" description="Helical" evidence="7">
    <location>
        <begin position="204"/>
        <end position="222"/>
    </location>
</feature>
<dbReference type="Pfam" id="PF13185">
    <property type="entry name" value="GAF_2"/>
    <property type="match status" value="1"/>
</dbReference>
<dbReference type="InterPro" id="IPR007895">
    <property type="entry name" value="MASE1"/>
</dbReference>
<organism evidence="9 10">
    <name type="scientific">Pseudokineococcus lusitanus</name>
    <dbReference type="NCBI Taxonomy" id="763993"/>
    <lineage>
        <taxon>Bacteria</taxon>
        <taxon>Bacillati</taxon>
        <taxon>Actinomycetota</taxon>
        <taxon>Actinomycetes</taxon>
        <taxon>Kineosporiales</taxon>
        <taxon>Kineosporiaceae</taxon>
        <taxon>Pseudokineococcus</taxon>
    </lineage>
</organism>
<dbReference type="SUPFAM" id="SSF55073">
    <property type="entry name" value="Nucleotide cyclase"/>
    <property type="match status" value="1"/>
</dbReference>
<feature type="transmembrane region" description="Helical" evidence="7">
    <location>
        <begin position="276"/>
        <end position="298"/>
    </location>
</feature>
<keyword evidence="2" id="KW-1003">Cell membrane</keyword>
<dbReference type="InterPro" id="IPR000160">
    <property type="entry name" value="GGDEF_dom"/>
</dbReference>